<dbReference type="Proteomes" id="UP000240357">
    <property type="component" value="Unassembled WGS sequence"/>
</dbReference>
<dbReference type="PANTHER" id="PTHR32347">
    <property type="entry name" value="EFFLUX SYSTEM COMPONENT YKNX-RELATED"/>
    <property type="match status" value="1"/>
</dbReference>
<dbReference type="EMBL" id="PYFT01000001">
    <property type="protein sequence ID" value="PSR55125.1"/>
    <property type="molecule type" value="Genomic_DNA"/>
</dbReference>
<evidence type="ECO:0000256" key="5">
    <source>
        <dbReference type="SAM" id="Phobius"/>
    </source>
</evidence>
<dbReference type="InterPro" id="IPR006143">
    <property type="entry name" value="RND_pump_MFP"/>
</dbReference>
<dbReference type="Gene3D" id="1.10.287.470">
    <property type="entry name" value="Helix hairpin bin"/>
    <property type="match status" value="1"/>
</dbReference>
<protein>
    <submittedName>
        <fullName evidence="8">Efflux transporter periplasmic adaptor subunit</fullName>
    </submittedName>
</protein>
<comment type="similarity">
    <text evidence="2">Belongs to the membrane fusion protein (MFP) (TC 8.A.1) family.</text>
</comment>
<feature type="domain" description="Multidrug resistance protein MdtA-like C-terminal permuted SH3" evidence="6">
    <location>
        <begin position="344"/>
        <end position="403"/>
    </location>
</feature>
<dbReference type="Gene3D" id="2.40.420.20">
    <property type="match status" value="1"/>
</dbReference>
<dbReference type="NCBIfam" id="TIGR01730">
    <property type="entry name" value="RND_mfp"/>
    <property type="match status" value="1"/>
</dbReference>
<comment type="subcellular location">
    <subcellularLocation>
        <location evidence="1">Cell envelope</location>
    </subcellularLocation>
</comment>
<dbReference type="InterPro" id="IPR058639">
    <property type="entry name" value="BSH_YknX-like"/>
</dbReference>
<keyword evidence="5" id="KW-0812">Transmembrane</keyword>
<dbReference type="InterPro" id="IPR058627">
    <property type="entry name" value="MdtA-like_C"/>
</dbReference>
<evidence type="ECO:0000256" key="4">
    <source>
        <dbReference type="SAM" id="Coils"/>
    </source>
</evidence>
<name>A0A2T2YHZ3_9BACT</name>
<dbReference type="Pfam" id="PF25984">
    <property type="entry name" value="BSH_YknX"/>
    <property type="match status" value="1"/>
</dbReference>
<evidence type="ECO:0000256" key="3">
    <source>
        <dbReference type="ARBA" id="ARBA00023054"/>
    </source>
</evidence>
<dbReference type="OrthoDB" id="1957187at2"/>
<dbReference type="GO" id="GO:0030313">
    <property type="term" value="C:cell envelope"/>
    <property type="evidence" value="ECO:0007669"/>
    <property type="project" value="UniProtKB-SubCell"/>
</dbReference>
<dbReference type="RefSeq" id="WP_106931303.1">
    <property type="nucleotide sequence ID" value="NZ_PYFT01000001.1"/>
</dbReference>
<dbReference type="PANTHER" id="PTHR32347:SF23">
    <property type="entry name" value="BLL5650 PROTEIN"/>
    <property type="match status" value="1"/>
</dbReference>
<keyword evidence="5" id="KW-0472">Membrane</keyword>
<dbReference type="GO" id="GO:0016020">
    <property type="term" value="C:membrane"/>
    <property type="evidence" value="ECO:0007669"/>
    <property type="project" value="InterPro"/>
</dbReference>
<accession>A0A2T2YHZ3</accession>
<keyword evidence="5" id="KW-1133">Transmembrane helix</keyword>
<feature type="transmembrane region" description="Helical" evidence="5">
    <location>
        <begin position="15"/>
        <end position="33"/>
    </location>
</feature>
<organism evidence="8 9">
    <name type="scientific">Adhaeribacter arboris</name>
    <dbReference type="NCBI Taxonomy" id="2072846"/>
    <lineage>
        <taxon>Bacteria</taxon>
        <taxon>Pseudomonadati</taxon>
        <taxon>Bacteroidota</taxon>
        <taxon>Cytophagia</taxon>
        <taxon>Cytophagales</taxon>
        <taxon>Hymenobacteraceae</taxon>
        <taxon>Adhaeribacter</taxon>
    </lineage>
</organism>
<dbReference type="AlphaFoldDB" id="A0A2T2YHZ3"/>
<dbReference type="GO" id="GO:0022857">
    <property type="term" value="F:transmembrane transporter activity"/>
    <property type="evidence" value="ECO:0007669"/>
    <property type="project" value="InterPro"/>
</dbReference>
<evidence type="ECO:0000259" key="6">
    <source>
        <dbReference type="Pfam" id="PF25967"/>
    </source>
</evidence>
<feature type="domain" description="YknX-like barrel-sandwich hybrid" evidence="7">
    <location>
        <begin position="73"/>
        <end position="256"/>
    </location>
</feature>
<reference evidence="8 9" key="1">
    <citation type="submission" date="2018-03" db="EMBL/GenBank/DDBJ databases">
        <title>Adhaeribacter sp. HMF7605 Genome sequencing and assembly.</title>
        <authorList>
            <person name="Kang H."/>
            <person name="Kang J."/>
            <person name="Cha I."/>
            <person name="Kim H."/>
            <person name="Joh K."/>
        </authorList>
    </citation>
    <scope>NUCLEOTIDE SEQUENCE [LARGE SCALE GENOMIC DNA]</scope>
    <source>
        <strain evidence="8 9">HMF7605</strain>
    </source>
</reference>
<keyword evidence="9" id="KW-1185">Reference proteome</keyword>
<dbReference type="Gene3D" id="2.40.50.100">
    <property type="match status" value="1"/>
</dbReference>
<evidence type="ECO:0000313" key="9">
    <source>
        <dbReference type="Proteomes" id="UP000240357"/>
    </source>
</evidence>
<gene>
    <name evidence="8" type="ORF">AHMF7605_17245</name>
</gene>
<dbReference type="InterPro" id="IPR050465">
    <property type="entry name" value="UPF0194_transport"/>
</dbReference>
<evidence type="ECO:0000313" key="8">
    <source>
        <dbReference type="EMBL" id="PSR55125.1"/>
    </source>
</evidence>
<dbReference type="Pfam" id="PF25967">
    <property type="entry name" value="RND-MFP_C"/>
    <property type="match status" value="1"/>
</dbReference>
<dbReference type="Gene3D" id="2.40.30.170">
    <property type="match status" value="1"/>
</dbReference>
<evidence type="ECO:0000256" key="1">
    <source>
        <dbReference type="ARBA" id="ARBA00004196"/>
    </source>
</evidence>
<sequence length="420" mass="47821">MDVLIKKKKWTTQRIVSLAMGALVVLLVGASYFSTSGKAKLNVDTNKITISPVTKGNFQEFIPLDGIVLPIKTIYLDATEGGTVQKILVEDGAQLKQGTPIVQLANTDLQLEMMNRETAVFDLINNMNTTRNLMQQNRISQLNQLADIDYNLRDAQRLYDMNKKLYEEKVVPKQEYLQAKYKYDYQVQKRQLTLRTLKQDSLNMHQQLAQMKESVERMQNNLALMRKKMDDLLVKAPVDGQITSLNAEIGESKTRGQRLGQIDVLDGFKVRANIDEHYISRVFTGQKATFSFAGKDYDLNVKKVFTQVTNGQFQVDMEFVNEVPKGIRRGQSLQLRLALSDQTQAVLVPRGGFYQKTGGNWIFKIDESGNKAYRTEIRLGRQNPEYFEVVSGLNPGDKVVTSSYENYEDMGELVINEEKE</sequence>
<evidence type="ECO:0000256" key="2">
    <source>
        <dbReference type="ARBA" id="ARBA00009477"/>
    </source>
</evidence>
<keyword evidence="3 4" id="KW-0175">Coiled coil</keyword>
<feature type="coiled-coil region" evidence="4">
    <location>
        <begin position="201"/>
        <end position="235"/>
    </location>
</feature>
<proteinExistence type="inferred from homology"/>
<evidence type="ECO:0000259" key="7">
    <source>
        <dbReference type="Pfam" id="PF25984"/>
    </source>
</evidence>
<comment type="caution">
    <text evidence="8">The sequence shown here is derived from an EMBL/GenBank/DDBJ whole genome shotgun (WGS) entry which is preliminary data.</text>
</comment>